<sequence length="174" mass="20082">MQRHGLGKSLPELWRANLKFSFQNLPAVVNDTFYPLLWAQERYLVLKGGRGSGKSVFIPQKMTYRLLTEPGHKFGVFRRYRKWLPQSCVAEFQSVLDRWKIDDYFSFNKVDLILTYKETGASVHFIGLDDHQKIKSFSGMTGAWIEVDVRTGKAVDIQRIKIVDEELIIGPKDG</sequence>
<evidence type="ECO:0000259" key="1">
    <source>
        <dbReference type="Pfam" id="PF04466"/>
    </source>
</evidence>
<dbReference type="InterPro" id="IPR035412">
    <property type="entry name" value="Terminase_L_N"/>
</dbReference>
<organism evidence="2">
    <name type="scientific">marine sediment metagenome</name>
    <dbReference type="NCBI Taxonomy" id="412755"/>
    <lineage>
        <taxon>unclassified sequences</taxon>
        <taxon>metagenomes</taxon>
        <taxon>ecological metagenomes</taxon>
    </lineage>
</organism>
<dbReference type="Gene3D" id="3.40.50.300">
    <property type="entry name" value="P-loop containing nucleotide triphosphate hydrolases"/>
    <property type="match status" value="1"/>
</dbReference>
<feature type="domain" description="Phage terminase large subunit N-terminal" evidence="1">
    <location>
        <begin position="41"/>
        <end position="146"/>
    </location>
</feature>
<dbReference type="EMBL" id="LAZR01007683">
    <property type="protein sequence ID" value="KKM83643.1"/>
    <property type="molecule type" value="Genomic_DNA"/>
</dbReference>
<feature type="non-terminal residue" evidence="2">
    <location>
        <position position="174"/>
    </location>
</feature>
<dbReference type="InterPro" id="IPR052380">
    <property type="entry name" value="Viral_DNA_packaging_terminase"/>
</dbReference>
<comment type="caution">
    <text evidence="2">The sequence shown here is derived from an EMBL/GenBank/DDBJ whole genome shotgun (WGS) entry which is preliminary data.</text>
</comment>
<reference evidence="2" key="1">
    <citation type="journal article" date="2015" name="Nature">
        <title>Complex archaea that bridge the gap between prokaryotes and eukaryotes.</title>
        <authorList>
            <person name="Spang A."/>
            <person name="Saw J.H."/>
            <person name="Jorgensen S.L."/>
            <person name="Zaremba-Niedzwiedzka K."/>
            <person name="Martijn J."/>
            <person name="Lind A.E."/>
            <person name="van Eijk R."/>
            <person name="Schleper C."/>
            <person name="Guy L."/>
            <person name="Ettema T.J."/>
        </authorList>
    </citation>
    <scope>NUCLEOTIDE SEQUENCE</scope>
</reference>
<accession>A0A0F9KNV6</accession>
<gene>
    <name evidence="2" type="ORF">LCGC14_1307420</name>
</gene>
<dbReference type="InterPro" id="IPR027417">
    <property type="entry name" value="P-loop_NTPase"/>
</dbReference>
<name>A0A0F9KNV6_9ZZZZ</name>
<proteinExistence type="predicted"/>
<dbReference type="PANTHER" id="PTHR39184:SF1">
    <property type="entry name" value="PBSX PHAGE TERMINASE LARGE SUBUNIT"/>
    <property type="match status" value="1"/>
</dbReference>
<dbReference type="Pfam" id="PF04466">
    <property type="entry name" value="Terminase_3"/>
    <property type="match status" value="1"/>
</dbReference>
<evidence type="ECO:0000313" key="2">
    <source>
        <dbReference type="EMBL" id="KKM83643.1"/>
    </source>
</evidence>
<protein>
    <recommendedName>
        <fullName evidence="1">Phage terminase large subunit N-terminal domain-containing protein</fullName>
    </recommendedName>
</protein>
<dbReference type="PANTHER" id="PTHR39184">
    <property type="match status" value="1"/>
</dbReference>
<dbReference type="AlphaFoldDB" id="A0A0F9KNV6"/>